<evidence type="ECO:0000313" key="6">
    <source>
        <dbReference type="Proteomes" id="UP000075920"/>
    </source>
</evidence>
<dbReference type="InterPro" id="IPR042099">
    <property type="entry name" value="ANL_N_sf"/>
</dbReference>
<evidence type="ECO:0000313" key="5">
    <source>
        <dbReference type="EnsemblMetazoa" id="AMIN001093-PA"/>
    </source>
</evidence>
<evidence type="ECO:0000256" key="1">
    <source>
        <dbReference type="ARBA" id="ARBA00004275"/>
    </source>
</evidence>
<dbReference type="EnsemblMetazoa" id="AMIN001093-RA">
    <property type="protein sequence ID" value="AMIN001093-PA"/>
    <property type="gene ID" value="AMIN001093"/>
</dbReference>
<comment type="subcellular location">
    <subcellularLocation>
        <location evidence="1">Peroxisome</location>
    </subcellularLocation>
</comment>
<dbReference type="Proteomes" id="UP000075920">
    <property type="component" value="Unassembled WGS sequence"/>
</dbReference>
<dbReference type="InterPro" id="IPR025110">
    <property type="entry name" value="AMP-bd_C"/>
</dbReference>
<dbReference type="Gene3D" id="3.30.300.30">
    <property type="match status" value="1"/>
</dbReference>
<dbReference type="FunFam" id="3.40.50.12780:FF:000025">
    <property type="entry name" value="luciferin 4-monooxygenase"/>
    <property type="match status" value="1"/>
</dbReference>
<evidence type="ECO:0008006" key="7">
    <source>
        <dbReference type="Google" id="ProtNLM"/>
    </source>
</evidence>
<reference evidence="6" key="1">
    <citation type="submission" date="2013-03" db="EMBL/GenBank/DDBJ databases">
        <title>The Genome Sequence of Anopheles minimus MINIMUS1.</title>
        <authorList>
            <consortium name="The Broad Institute Genomics Platform"/>
            <person name="Neafsey D.E."/>
            <person name="Walton C."/>
            <person name="Walker B."/>
            <person name="Young S.K."/>
            <person name="Zeng Q."/>
            <person name="Gargeya S."/>
            <person name="Fitzgerald M."/>
            <person name="Haas B."/>
            <person name="Abouelleil A."/>
            <person name="Allen A.W."/>
            <person name="Alvarado L."/>
            <person name="Arachchi H.M."/>
            <person name="Berlin A.M."/>
            <person name="Chapman S.B."/>
            <person name="Gainer-Dewar J."/>
            <person name="Goldberg J."/>
            <person name="Griggs A."/>
            <person name="Gujja S."/>
            <person name="Hansen M."/>
            <person name="Howarth C."/>
            <person name="Imamovic A."/>
            <person name="Ireland A."/>
            <person name="Larimer J."/>
            <person name="McCowan C."/>
            <person name="Murphy C."/>
            <person name="Pearson M."/>
            <person name="Poon T.W."/>
            <person name="Priest M."/>
            <person name="Roberts A."/>
            <person name="Saif S."/>
            <person name="Shea T."/>
            <person name="Sisk P."/>
            <person name="Sykes S."/>
            <person name="Wortman J."/>
            <person name="Nusbaum C."/>
            <person name="Birren B."/>
        </authorList>
    </citation>
    <scope>NUCLEOTIDE SEQUENCE [LARGE SCALE GENOMIC DNA]</scope>
    <source>
        <strain evidence="6">MINIMUS1</strain>
    </source>
</reference>
<accession>A0A182VSQ3</accession>
<dbReference type="PANTHER" id="PTHR24096">
    <property type="entry name" value="LONG-CHAIN-FATTY-ACID--COA LIGASE"/>
    <property type="match status" value="1"/>
</dbReference>
<dbReference type="GO" id="GO:0004467">
    <property type="term" value="F:long-chain fatty acid-CoA ligase activity"/>
    <property type="evidence" value="ECO:0007669"/>
    <property type="project" value="TreeGrafter"/>
</dbReference>
<keyword evidence="2" id="KW-0576">Peroxisome</keyword>
<protein>
    <recommendedName>
        <fullName evidence="7">AMP-dependent synthetase/ligase domain-containing protein</fullName>
    </recommendedName>
</protein>
<dbReference type="GO" id="GO:0046949">
    <property type="term" value="P:fatty-acyl-CoA biosynthetic process"/>
    <property type="evidence" value="ECO:0007669"/>
    <property type="project" value="TreeGrafter"/>
</dbReference>
<dbReference type="VEuPathDB" id="VectorBase:AMIN001093"/>
<dbReference type="InterPro" id="IPR000873">
    <property type="entry name" value="AMP-dep_synth/lig_dom"/>
</dbReference>
<dbReference type="PROSITE" id="PS00455">
    <property type="entry name" value="AMP_BINDING"/>
    <property type="match status" value="1"/>
</dbReference>
<reference evidence="5" key="2">
    <citation type="submission" date="2020-05" db="UniProtKB">
        <authorList>
            <consortium name="EnsemblMetazoa"/>
        </authorList>
    </citation>
    <scope>IDENTIFICATION</scope>
    <source>
        <strain evidence="5">MINIMUS1</strain>
    </source>
</reference>
<dbReference type="PANTHER" id="PTHR24096:SF353">
    <property type="entry name" value="GH16244P-RELATED"/>
    <property type="match status" value="1"/>
</dbReference>
<evidence type="ECO:0000259" key="4">
    <source>
        <dbReference type="Pfam" id="PF13193"/>
    </source>
</evidence>
<dbReference type="SUPFAM" id="SSF56801">
    <property type="entry name" value="Acetyl-CoA synthetase-like"/>
    <property type="match status" value="1"/>
</dbReference>
<keyword evidence="6" id="KW-1185">Reference proteome</keyword>
<dbReference type="Pfam" id="PF00501">
    <property type="entry name" value="AMP-binding"/>
    <property type="match status" value="1"/>
</dbReference>
<feature type="domain" description="AMP-binding enzyme C-terminal" evidence="4">
    <location>
        <begin position="459"/>
        <end position="537"/>
    </location>
</feature>
<organism evidence="5 6">
    <name type="scientific">Anopheles minimus</name>
    <dbReference type="NCBI Taxonomy" id="112268"/>
    <lineage>
        <taxon>Eukaryota</taxon>
        <taxon>Metazoa</taxon>
        <taxon>Ecdysozoa</taxon>
        <taxon>Arthropoda</taxon>
        <taxon>Hexapoda</taxon>
        <taxon>Insecta</taxon>
        <taxon>Pterygota</taxon>
        <taxon>Neoptera</taxon>
        <taxon>Endopterygota</taxon>
        <taxon>Diptera</taxon>
        <taxon>Nematocera</taxon>
        <taxon>Culicoidea</taxon>
        <taxon>Culicidae</taxon>
        <taxon>Anophelinae</taxon>
        <taxon>Anopheles</taxon>
    </lineage>
</organism>
<feature type="domain" description="AMP-dependent synthetase/ligase" evidence="3">
    <location>
        <begin position="60"/>
        <end position="408"/>
    </location>
</feature>
<evidence type="ECO:0000256" key="2">
    <source>
        <dbReference type="ARBA" id="ARBA00023140"/>
    </source>
</evidence>
<dbReference type="Gene3D" id="3.40.50.12780">
    <property type="entry name" value="N-terminal domain of ligase-like"/>
    <property type="match status" value="1"/>
</dbReference>
<dbReference type="Pfam" id="PF13193">
    <property type="entry name" value="AMP-binding_C"/>
    <property type="match status" value="1"/>
</dbReference>
<dbReference type="AlphaFoldDB" id="A0A182VSQ3"/>
<dbReference type="InterPro" id="IPR020845">
    <property type="entry name" value="AMP-binding_CS"/>
</dbReference>
<dbReference type="GO" id="GO:0005777">
    <property type="term" value="C:peroxisome"/>
    <property type="evidence" value="ECO:0007669"/>
    <property type="project" value="UniProtKB-SubCell"/>
</dbReference>
<name>A0A182VSQ3_9DIPT</name>
<dbReference type="STRING" id="112268.A0A182VSQ3"/>
<evidence type="ECO:0000259" key="3">
    <source>
        <dbReference type="Pfam" id="PF00501"/>
    </source>
</evidence>
<sequence>MADKQMKRVGNCYYNPLTHIWTGLATPPLYNTNQSIGQLILTMMQRCDPEHVTQISADIDQGLPVTCREMYLRTVRIAEHLRQLGYGKDTPMAALASRNGEHVAPVMFACFTLGIPVNTLDVAFSVMDFAHMFNVTRPVLVFCESNILSVVREAAKRVEIDPQYILFEDHIDGYCHVLDLLEGTGTEDLFEPAVLDDPSTHVAAILCSSGTTGMPKGVSYSHAFCIANLPSLWRMFPTDCLLSFSSLYWLSGFASLIIGSVTQASRVITREPFTPQLAIDMIENHRVTIAFFSPYQSNLLVHEPEIAQKSLPALRLLLCGGARVSKQLYALLRSCLPSYTLIQIGYGMSESCLISLTDGFCYRDDCVGTVQARAEARIVDDETGQRGLPPGETGEIMIRVQIPFSGYYGNAAATADIMGSDGWIRTGDIGYFDADGYLYIVDRKKDIIKYAGNQISPTELETLIKQLPGVLECCVVGVPGEGTELPAALVIRNPEQTGDEVTAEQVQQFVNHEVSYYKQLRGGVYLVTEMPLTPSGKIVRRKCLEIVLGIRNGKQQSDSSHS</sequence>
<proteinExistence type="predicted"/>
<dbReference type="InterPro" id="IPR045851">
    <property type="entry name" value="AMP-bd_C_sf"/>
</dbReference>